<dbReference type="OrthoDB" id="9803201at2"/>
<dbReference type="InterPro" id="IPR023574">
    <property type="entry name" value="Ribosomal_uL4_dom_sf"/>
</dbReference>
<dbReference type="InterPro" id="IPR013005">
    <property type="entry name" value="Ribosomal_uL4-like"/>
</dbReference>
<evidence type="ECO:0000256" key="4">
    <source>
        <dbReference type="ARBA" id="ARBA00035244"/>
    </source>
</evidence>
<accession>A0A3R5UYB2</accession>
<dbReference type="EMBL" id="CP035108">
    <property type="protein sequence ID" value="QAR32779.1"/>
    <property type="molecule type" value="Genomic_DNA"/>
</dbReference>
<dbReference type="GO" id="GO:0019843">
    <property type="term" value="F:rRNA binding"/>
    <property type="evidence" value="ECO:0007669"/>
    <property type="project" value="UniProtKB-UniRule"/>
</dbReference>
<dbReference type="GO" id="GO:1990904">
    <property type="term" value="C:ribonucleoprotein complex"/>
    <property type="evidence" value="ECO:0007669"/>
    <property type="project" value="UniProtKB-KW"/>
</dbReference>
<dbReference type="KEGG" id="gtl:EP073_05005"/>
<evidence type="ECO:0000313" key="7">
    <source>
        <dbReference type="EMBL" id="QAR32779.1"/>
    </source>
</evidence>
<evidence type="ECO:0000256" key="6">
    <source>
        <dbReference type="SAM" id="MobiDB-lite"/>
    </source>
</evidence>
<reference evidence="7 8" key="1">
    <citation type="submission" date="2019-01" db="EMBL/GenBank/DDBJ databases">
        <title>Geovibrio thiophilus DSM 11263, complete genome.</title>
        <authorList>
            <person name="Spring S."/>
            <person name="Bunk B."/>
            <person name="Sproer C."/>
        </authorList>
    </citation>
    <scope>NUCLEOTIDE SEQUENCE [LARGE SCALE GENOMIC DNA]</scope>
    <source>
        <strain evidence="7 8">DSM 11263</strain>
    </source>
</reference>
<dbReference type="PANTHER" id="PTHR10746">
    <property type="entry name" value="50S RIBOSOMAL PROTEIN L4"/>
    <property type="match status" value="1"/>
</dbReference>
<dbReference type="GO" id="GO:0006412">
    <property type="term" value="P:translation"/>
    <property type="evidence" value="ECO:0007669"/>
    <property type="project" value="UniProtKB-UniRule"/>
</dbReference>
<comment type="function">
    <text evidence="5">One of the primary rRNA binding proteins, this protein initially binds near the 5'-end of the 23S rRNA. It is important during the early stages of 50S assembly. It makes multiple contacts with different domains of the 23S rRNA in the assembled 50S subunit and ribosome.</text>
</comment>
<dbReference type="GO" id="GO:0003735">
    <property type="term" value="F:structural constituent of ribosome"/>
    <property type="evidence" value="ECO:0007669"/>
    <property type="project" value="InterPro"/>
</dbReference>
<dbReference type="NCBIfam" id="TIGR03953">
    <property type="entry name" value="rplD_bact"/>
    <property type="match status" value="1"/>
</dbReference>
<dbReference type="GO" id="GO:0005840">
    <property type="term" value="C:ribosome"/>
    <property type="evidence" value="ECO:0007669"/>
    <property type="project" value="UniProtKB-KW"/>
</dbReference>
<protein>
    <recommendedName>
        <fullName evidence="4 5">Large ribosomal subunit protein uL4</fullName>
    </recommendedName>
</protein>
<name>A0A3R5UYB2_9BACT</name>
<dbReference type="Gene3D" id="3.40.1370.10">
    <property type="match status" value="1"/>
</dbReference>
<proteinExistence type="inferred from homology"/>
<evidence type="ECO:0000256" key="2">
    <source>
        <dbReference type="ARBA" id="ARBA00022980"/>
    </source>
</evidence>
<evidence type="ECO:0000256" key="5">
    <source>
        <dbReference type="HAMAP-Rule" id="MF_01328"/>
    </source>
</evidence>
<dbReference type="PANTHER" id="PTHR10746:SF6">
    <property type="entry name" value="LARGE RIBOSOMAL SUBUNIT PROTEIN UL4M"/>
    <property type="match status" value="1"/>
</dbReference>
<dbReference type="InterPro" id="IPR002136">
    <property type="entry name" value="Ribosomal_uL4"/>
</dbReference>
<dbReference type="RefSeq" id="WP_128466065.1">
    <property type="nucleotide sequence ID" value="NZ_CP035108.1"/>
</dbReference>
<keyword evidence="5" id="KW-0694">RNA-binding</keyword>
<keyword evidence="2 5" id="KW-0689">Ribosomal protein</keyword>
<keyword evidence="5" id="KW-0699">rRNA-binding</keyword>
<comment type="similarity">
    <text evidence="1 5">Belongs to the universal ribosomal protein uL4 family.</text>
</comment>
<feature type="region of interest" description="Disordered" evidence="6">
    <location>
        <begin position="58"/>
        <end position="79"/>
    </location>
</feature>
<dbReference type="Proteomes" id="UP000287502">
    <property type="component" value="Chromosome"/>
</dbReference>
<organism evidence="7 8">
    <name type="scientific">Geovibrio thiophilus</name>
    <dbReference type="NCBI Taxonomy" id="139438"/>
    <lineage>
        <taxon>Bacteria</taxon>
        <taxon>Pseudomonadati</taxon>
        <taxon>Deferribacterota</taxon>
        <taxon>Deferribacteres</taxon>
        <taxon>Deferribacterales</taxon>
        <taxon>Geovibrionaceae</taxon>
        <taxon>Geovibrio</taxon>
    </lineage>
</organism>
<sequence>MASFELVNVKNEKVGTVEINDSIITYPVKPSLMHEVVVMQLAGKRAGTHATLNRAKIEGGGKKPYKQKGTGRARAGSMKSPLWRGGATIFGPQPRDYSFSMPKKKIKNAMRSALRAKQEDGSLVFVDALTLEDGKTKEAVAILKNFNADRKVLVVFKELDEKVARAFRNIPYVDLLNVNGLNVYDIINSRKILVLQDSIARIEEVLG</sequence>
<gene>
    <name evidence="5" type="primary">rplD</name>
    <name evidence="7" type="ORF">EP073_05005</name>
</gene>
<dbReference type="HAMAP" id="MF_01328_B">
    <property type="entry name" value="Ribosomal_uL4_B"/>
    <property type="match status" value="1"/>
</dbReference>
<comment type="subunit">
    <text evidence="5">Part of the 50S ribosomal subunit.</text>
</comment>
<evidence type="ECO:0000256" key="1">
    <source>
        <dbReference type="ARBA" id="ARBA00010528"/>
    </source>
</evidence>
<evidence type="ECO:0000256" key="3">
    <source>
        <dbReference type="ARBA" id="ARBA00023274"/>
    </source>
</evidence>
<dbReference type="Pfam" id="PF00573">
    <property type="entry name" value="Ribosomal_L4"/>
    <property type="match status" value="1"/>
</dbReference>
<evidence type="ECO:0000313" key="8">
    <source>
        <dbReference type="Proteomes" id="UP000287502"/>
    </source>
</evidence>
<keyword evidence="8" id="KW-1185">Reference proteome</keyword>
<comment type="function">
    <text evidence="5">Forms part of the polypeptide exit tunnel.</text>
</comment>
<dbReference type="SUPFAM" id="SSF52166">
    <property type="entry name" value="Ribosomal protein L4"/>
    <property type="match status" value="1"/>
</dbReference>
<dbReference type="AlphaFoldDB" id="A0A3R5UYB2"/>
<keyword evidence="3 5" id="KW-0687">Ribonucleoprotein</keyword>